<dbReference type="EMBL" id="CAJNOR010017820">
    <property type="protein sequence ID" value="CAF1687820.1"/>
    <property type="molecule type" value="Genomic_DNA"/>
</dbReference>
<gene>
    <name evidence="2" type="ORF">XAT740_LOCUS62572</name>
</gene>
<reference evidence="2" key="1">
    <citation type="submission" date="2021-02" db="EMBL/GenBank/DDBJ databases">
        <authorList>
            <person name="Nowell W R."/>
        </authorList>
    </citation>
    <scope>NUCLEOTIDE SEQUENCE</scope>
</reference>
<feature type="domain" description="AVL9/DENND6" evidence="1">
    <location>
        <begin position="12"/>
        <end position="91"/>
    </location>
</feature>
<organism evidence="2 3">
    <name type="scientific">Adineta ricciae</name>
    <name type="common">Rotifer</name>
    <dbReference type="NCBI Taxonomy" id="249248"/>
    <lineage>
        <taxon>Eukaryota</taxon>
        <taxon>Metazoa</taxon>
        <taxon>Spiralia</taxon>
        <taxon>Gnathifera</taxon>
        <taxon>Rotifera</taxon>
        <taxon>Eurotatoria</taxon>
        <taxon>Bdelloidea</taxon>
        <taxon>Adinetida</taxon>
        <taxon>Adinetidae</taxon>
        <taxon>Adineta</taxon>
    </lineage>
</organism>
<comment type="caution">
    <text evidence="2">The sequence shown here is derived from an EMBL/GenBank/DDBJ whole genome shotgun (WGS) entry which is preliminary data.</text>
</comment>
<dbReference type="Proteomes" id="UP000663828">
    <property type="component" value="Unassembled WGS sequence"/>
</dbReference>
<proteinExistence type="predicted"/>
<evidence type="ECO:0000313" key="2">
    <source>
        <dbReference type="EMBL" id="CAF1687820.1"/>
    </source>
</evidence>
<accession>A0A816HM98</accession>
<keyword evidence="3" id="KW-1185">Reference proteome</keyword>
<sequence length="92" mass="10529">MILDDTNSTSLVVNLVIVGFHHKKGHQIEYSYPLAKESLDEQWSNILSYALPDGAHNREKDLIYFHIPSLDKETNVQRTLFGIAAYRQIDAN</sequence>
<name>A0A816HM98_ADIRI</name>
<dbReference type="InterPro" id="IPR018307">
    <property type="entry name" value="ABL9/DENND6_dom"/>
</dbReference>
<dbReference type="Pfam" id="PF09794">
    <property type="entry name" value="Avl9"/>
    <property type="match status" value="1"/>
</dbReference>
<dbReference type="InterPro" id="IPR051731">
    <property type="entry name" value="DENND11/AVL9_GEFs"/>
</dbReference>
<dbReference type="PANTHER" id="PTHR31017">
    <property type="entry name" value="LATE SECRETORY PATHWAY PROTEIN AVL9-RELATED"/>
    <property type="match status" value="1"/>
</dbReference>
<dbReference type="AlphaFoldDB" id="A0A816HM98"/>
<dbReference type="PANTHER" id="PTHR31017:SF1">
    <property type="entry name" value="LATE SECRETORY PATHWAY PROTEIN AVL9 HOMOLOG"/>
    <property type="match status" value="1"/>
</dbReference>
<evidence type="ECO:0000313" key="3">
    <source>
        <dbReference type="Proteomes" id="UP000663828"/>
    </source>
</evidence>
<dbReference type="GO" id="GO:0005737">
    <property type="term" value="C:cytoplasm"/>
    <property type="evidence" value="ECO:0007669"/>
    <property type="project" value="TreeGrafter"/>
</dbReference>
<feature type="non-terminal residue" evidence="2">
    <location>
        <position position="1"/>
    </location>
</feature>
<evidence type="ECO:0000259" key="1">
    <source>
        <dbReference type="Pfam" id="PF09794"/>
    </source>
</evidence>
<protein>
    <recommendedName>
        <fullName evidence="1">AVL9/DENND6 domain-containing protein</fullName>
    </recommendedName>
</protein>